<dbReference type="SMART" id="SM00089">
    <property type="entry name" value="PKD"/>
    <property type="match status" value="8"/>
</dbReference>
<dbReference type="RefSeq" id="WP_186736881.1">
    <property type="nucleotide sequence ID" value="NZ_VFIA01000007.1"/>
</dbReference>
<dbReference type="SUPFAM" id="SSF63825">
    <property type="entry name" value="YWTD domain"/>
    <property type="match status" value="1"/>
</dbReference>
<accession>A0ABR6W3A2</accession>
<evidence type="ECO:0000259" key="5">
    <source>
        <dbReference type="PROSITE" id="PS50835"/>
    </source>
</evidence>
<keyword evidence="7" id="KW-1185">Reference proteome</keyword>
<dbReference type="InterPro" id="IPR007110">
    <property type="entry name" value="Ig-like_dom"/>
</dbReference>
<dbReference type="SUPFAM" id="SSF48726">
    <property type="entry name" value="Immunoglobulin"/>
    <property type="match status" value="1"/>
</dbReference>
<dbReference type="Gene3D" id="2.120.10.30">
    <property type="entry name" value="TolB, C-terminal domain"/>
    <property type="match status" value="1"/>
</dbReference>
<dbReference type="InterPro" id="IPR059226">
    <property type="entry name" value="Choice_anch_Q_dom"/>
</dbReference>
<dbReference type="InterPro" id="IPR006644">
    <property type="entry name" value="Cadg"/>
</dbReference>
<keyword evidence="2" id="KW-0732">Signal</keyword>
<dbReference type="InterPro" id="IPR039448">
    <property type="entry name" value="Beta_helix"/>
</dbReference>
<evidence type="ECO:0000313" key="6">
    <source>
        <dbReference type="EMBL" id="MBC3791078.1"/>
    </source>
</evidence>
<dbReference type="InterPro" id="IPR011042">
    <property type="entry name" value="6-blade_b-propeller_TolB-like"/>
</dbReference>
<dbReference type="InterPro" id="IPR032675">
    <property type="entry name" value="LRR_dom_sf"/>
</dbReference>
<dbReference type="Gene3D" id="2.60.40.10">
    <property type="entry name" value="Immunoglobulins"/>
    <property type="match status" value="5"/>
</dbReference>
<gene>
    <name evidence="6" type="ORF">FH603_1576</name>
</gene>
<organism evidence="6 7">
    <name type="scientific">Spirosoma utsteinense</name>
    <dbReference type="NCBI Taxonomy" id="2585773"/>
    <lineage>
        <taxon>Bacteria</taxon>
        <taxon>Pseudomonadati</taxon>
        <taxon>Bacteroidota</taxon>
        <taxon>Cytophagia</taxon>
        <taxon>Cytophagales</taxon>
        <taxon>Cytophagaceae</taxon>
        <taxon>Spirosoma</taxon>
    </lineage>
</organism>
<evidence type="ECO:0000256" key="3">
    <source>
        <dbReference type="ARBA" id="ARBA00022737"/>
    </source>
</evidence>
<protein>
    <recommendedName>
        <fullName evidence="5">Ig-like domain-containing protein</fullName>
    </recommendedName>
</protein>
<proteinExistence type="predicted"/>
<evidence type="ECO:0000256" key="4">
    <source>
        <dbReference type="ARBA" id="ARBA00023157"/>
    </source>
</evidence>
<dbReference type="InterPro" id="IPR046959">
    <property type="entry name" value="PRK1-6/SRF4-like"/>
</dbReference>
<dbReference type="InterPro" id="IPR006626">
    <property type="entry name" value="PbH1"/>
</dbReference>
<reference evidence="6 7" key="1">
    <citation type="submission" date="2019-06" db="EMBL/GenBank/DDBJ databases">
        <title>Spirosoma utsteinense sp. nov. isolated from Antarctic ice-free soils.</title>
        <authorList>
            <person name="Tahon G."/>
        </authorList>
    </citation>
    <scope>NUCLEOTIDE SEQUENCE [LARGE SCALE GENOMIC DNA]</scope>
    <source>
        <strain evidence="6 7">LMG 31447</strain>
    </source>
</reference>
<dbReference type="Pfam" id="PF23598">
    <property type="entry name" value="LRR_14"/>
    <property type="match status" value="1"/>
</dbReference>
<dbReference type="InterPro" id="IPR001611">
    <property type="entry name" value="Leu-rich_rpt"/>
</dbReference>
<name>A0ABR6W3A2_9BACT</name>
<keyword evidence="3" id="KW-0677">Repeat</keyword>
<dbReference type="SUPFAM" id="SSF52058">
    <property type="entry name" value="L domain-like"/>
    <property type="match status" value="1"/>
</dbReference>
<comment type="caution">
    <text evidence="6">The sequence shown here is derived from an EMBL/GenBank/DDBJ whole genome shotgun (WGS) entry which is preliminary data.</text>
</comment>
<sequence>MVNVSLLIRLIARINVLLNFRLSTYRPFRSMWPVLLGLMLISVLPGKAQIYYTLSDGSATTRTDQFRKVNADGTGDAQIATSFADNPGVIAIDIANNRAFIAEQRTTVAPKIYSVNLSTGANSTFVSTASSTSSCSSLAIDPTNSYLYYVISDAYAATNGDQLRRISLNGTGDTQLATSFINLPDDLAVDATNNHIIAADNRTNTPRILAIDRTSSVSSVLFTPPGTGTFSMQGMAFVAACSSTYTVTNTDDAGAGSLRQAMLDIAATTCPAPFTITATASGTINLASALPSITKNIAFVGPGASNLTIRRSSGGDYRLFTVPSSVTVSFAGFTIADGFASGSQGGAFNNGGTLTVSNCTFLNNRASFDGGAIRNNGGSARLTVTNCTFTSNTAGVLGGGIYHQGALLSVVNSAFTSNTANVGGGISVESPNTTVTGCLFEGNTSGAASGLFLRDAALISNCTISGNTGDGGVTTEGGSQTVVNCTITRNRGTRGGVRINNGNLLLINCIIAGNTNGAGTAASNIAITGTGSILAPSSFNVIGTGGSGGLTSGVNNNQTGVNALLAPLDNNGGSLQTHALLPGSPAINAGTATDAPTTDQRGIGRVGATDVGSFESRGFTLALSSGNNQSATVGTAFANPLQVTVSSSNSEPVDGGVVTYTGPGSGAGISPSPVSATIVSGVAGASVTANATTGGPYMVAATAIGVSPTVNFSLTNTPAAPTISGFTTLDNTVCVGSPITFTATVGNVSPPYAYTLSNGTNSTTGNTASTAFSQNLTATGSSSQSFTLTVSDGGLSATATTTVTVNALPVATLISSGALTCAQISVTLTASGGTSYTFTAPGGTVLAGSGNTRTVSSPGTYSVTIANASGCLSTTSTTVISNTAVITTSNPATNTVGINTSFNQTFTASGGVSPYSYSIASGTLPTGLSLATTGILSGTPTQGGSFTITVRGSDANGCSDLGPAYVLTVNATPTITGFAATSGTVCAGGPTTFTASIGNVTGSYSYTLTNGSSLTAGTKSGASFSQLVTVSGSGLQTFTLTVGNNGFTVTATTNLTLANSPDYQPLVDLYNATNGAGWLRKAGWGNCDPCTGNNGAPWSDVVCTNGRVTQLTLFLNNLVGTLPASLSALTNLESLQLYNNRLSGSIPASLSALTNLRTLDLFSNELTGSIPASFSALTSLQFLNLYSNQLSGTIPDGLGALTNLESIQLYGNTLTGSIPASLGALTNLRTLNFLDNQLTGSIPASFSALTNLQTLNLSYNQLSGTIPPGLGLLTGIQTLNFFSNGLSGCFPASLSALCGGGRSITFNANAGLPGSGDFAAFCQPLSATASTTSTQVTIGNTIRLNASGGAYYSWSGPNNFTASIANPNFPATSTNQSGIYSVTVSNGRCDVTAIASVSVTVLSNAPTLTGFEATPDVVCVGSPLTFTATVGNVSGTYAYTLTNGSSTTTGSSSNTALSLNRTASGSGVQSFSLTVRDNSLSTTAISSVTVTALPLASLVNNGPLTCAQTSVTLTASGGTIGEPYSYTFANASGILGVPGTTNTLFVSLPGTYSVTVANASGCTAMASTSVSSSTAVPSVSISPSSATLTCASPSVTLTAVGTGTVLWSTGATSPSIIVSTAGTYSVTLTNGSGCVNTASSVITSSTAVPSVSISPSSATLTCASPTATLTAVGTGSVLWSMGATSPSITVSTAGTYSVTLTNGSGCINTASSVITSSTAVPSVSISPSSATLTCASPSVTLTAVGTGSVLWSTGATSPSITVSTAGTYSVTLTNGSGCVNTASSVITSSTAVPSVSITPSSATLTCASPTATLTAVGTGTVLWSTGATTPSITVSTAGTYSVTLTNGSGCVNTASTSVSSSTAVPSVSISPSSATLTCASPSVTLTAVGTGSVLWSTGATSPSITVSTAGTYSVTLTNSSGCVASASVLIEQGLDPELAIIHQPISATSVLVGATVSTGVVVSGSPTGYQWYKNNLASPVVGQTSATLSLLNVQLSDAGSYSVVITGACKAITSTPFNLSVSSPVIDTSPFAITAVTTLNCTPIQPNRFSVSFTPRYSGLNGQPITFRVTNELLPTTESGPYTIQLYSDNPVIGLRSTQGGTPGEALFSYNWLEACRASEATNTPPRLVMAIPPQSATVGVGFSYVIPQGTFTDDQTPGSLRLSAQGLPLGLNLSGFTISGVPSTATGSFVSVIITATDPDGLSVSTSFGFMVEPAPLEPPLPSQPFALTGVSMLTCTPIANRININFSPRYAGLNGQAIAFSVVNELASTNERGPFSLTLYRDNPIITLRATQTGSVGEASFVYDWLAACASSGQDNTAPRVISPVGNQTVVAGSPVNINLSNVFLDQETPQNLNLSARGLPPGLTVTGTALLGVASTLAGSPYSVTLTATDPGGLSTSTNFDISIISPVVSPTVGEPTSFSLTGVQTLNCVVVNAGLRTVTFQPQYGGVTGQAITFGVVNELGATSQPGPYTLNLYTDNPSILLKATQRGSVGEASFVYNWLAACSGGNARRSVETVAPLEVLVLGNPLSNGQLRLEVHGAKGQSLQFMLTDERGRLIGSHGVKAAGVVETHTFGLEPQPAGVLVLRVSTPGQTQTVKVLNR</sequence>
<dbReference type="SUPFAM" id="SSF51126">
    <property type="entry name" value="Pectin lyase-like"/>
    <property type="match status" value="1"/>
</dbReference>
<evidence type="ECO:0000313" key="7">
    <source>
        <dbReference type="Proteomes" id="UP000700732"/>
    </source>
</evidence>
<dbReference type="PANTHER" id="PTHR48007">
    <property type="entry name" value="LEUCINE-RICH REPEAT RECEPTOR-LIKE PROTEIN KINASE PXC1"/>
    <property type="match status" value="1"/>
</dbReference>
<dbReference type="SUPFAM" id="SSF49313">
    <property type="entry name" value="Cadherin-like"/>
    <property type="match status" value="3"/>
</dbReference>
<dbReference type="InterPro" id="IPR036179">
    <property type="entry name" value="Ig-like_dom_sf"/>
</dbReference>
<dbReference type="InterPro" id="IPR055414">
    <property type="entry name" value="LRR_R13L4/SHOC2-like"/>
</dbReference>
<dbReference type="PROSITE" id="PS50835">
    <property type="entry name" value="IG_LIKE"/>
    <property type="match status" value="1"/>
</dbReference>
<dbReference type="InterPro" id="IPR003591">
    <property type="entry name" value="Leu-rich_rpt_typical-subtyp"/>
</dbReference>
<dbReference type="PROSITE" id="PS51450">
    <property type="entry name" value="LRR"/>
    <property type="match status" value="1"/>
</dbReference>
<dbReference type="NCBIfam" id="NF041518">
    <property type="entry name" value="choice_anch_Q"/>
    <property type="match status" value="1"/>
</dbReference>
<dbReference type="PANTHER" id="PTHR48007:SF4">
    <property type="entry name" value="LEUCINE-RICH REPEAT RECEPTOR-LIKE PROTEIN KINASE PXC1"/>
    <property type="match status" value="1"/>
</dbReference>
<feature type="domain" description="Ig-like" evidence="5">
    <location>
        <begin position="1936"/>
        <end position="2022"/>
    </location>
</feature>
<dbReference type="InterPro" id="IPR015919">
    <property type="entry name" value="Cadherin-like_sf"/>
</dbReference>
<dbReference type="Pfam" id="PF05345">
    <property type="entry name" value="He_PIG"/>
    <property type="match status" value="3"/>
</dbReference>
<dbReference type="InterPro" id="IPR011050">
    <property type="entry name" value="Pectin_lyase_fold/virulence"/>
</dbReference>
<dbReference type="SMART" id="SM00369">
    <property type="entry name" value="LRR_TYP"/>
    <property type="match status" value="5"/>
</dbReference>
<evidence type="ECO:0000256" key="2">
    <source>
        <dbReference type="ARBA" id="ARBA00022729"/>
    </source>
</evidence>
<dbReference type="SMART" id="SM00710">
    <property type="entry name" value="PbH1"/>
    <property type="match status" value="8"/>
</dbReference>
<keyword evidence="1" id="KW-0433">Leucine-rich repeat</keyword>
<evidence type="ECO:0000256" key="1">
    <source>
        <dbReference type="ARBA" id="ARBA00022614"/>
    </source>
</evidence>
<dbReference type="Pfam" id="PF13229">
    <property type="entry name" value="Beta_helix"/>
    <property type="match status" value="1"/>
</dbReference>
<dbReference type="InterPro" id="IPR003599">
    <property type="entry name" value="Ig_sub"/>
</dbReference>
<dbReference type="SMART" id="SM00409">
    <property type="entry name" value="IG"/>
    <property type="match status" value="2"/>
</dbReference>
<dbReference type="InterPro" id="IPR022409">
    <property type="entry name" value="PKD/Chitinase_dom"/>
</dbReference>
<dbReference type="Gene3D" id="3.80.10.10">
    <property type="entry name" value="Ribonuclease Inhibitor"/>
    <property type="match status" value="2"/>
</dbReference>
<dbReference type="Proteomes" id="UP000700732">
    <property type="component" value="Unassembled WGS sequence"/>
</dbReference>
<dbReference type="EMBL" id="VFIA01000007">
    <property type="protein sequence ID" value="MBC3791078.1"/>
    <property type="molecule type" value="Genomic_DNA"/>
</dbReference>
<dbReference type="InterPro" id="IPR013783">
    <property type="entry name" value="Ig-like_fold"/>
</dbReference>
<dbReference type="SMART" id="SM00736">
    <property type="entry name" value="CADG"/>
    <property type="match status" value="2"/>
</dbReference>
<keyword evidence="4" id="KW-1015">Disulfide bond</keyword>